<gene>
    <name evidence="1" type="ORF">J2S69_000472</name>
</gene>
<protein>
    <submittedName>
        <fullName evidence="1">Uncharacterized protein</fullName>
    </submittedName>
</protein>
<keyword evidence="2" id="KW-1185">Reference proteome</keyword>
<comment type="caution">
    <text evidence="1">The sequence shown here is derived from an EMBL/GenBank/DDBJ whole genome shotgun (WGS) entry which is preliminary data.</text>
</comment>
<reference evidence="1 2" key="1">
    <citation type="submission" date="2023-07" db="EMBL/GenBank/DDBJ databases">
        <title>Sequencing the genomes of 1000 actinobacteria strains.</title>
        <authorList>
            <person name="Klenk H.-P."/>
        </authorList>
    </citation>
    <scope>NUCLEOTIDE SEQUENCE [LARGE SCALE GENOMIC DNA]</scope>
    <source>
        <strain evidence="1 2">DSM 44724</strain>
    </source>
</reference>
<name>A0ABU2AL78_9ACTN</name>
<evidence type="ECO:0000313" key="2">
    <source>
        <dbReference type="Proteomes" id="UP001183604"/>
    </source>
</evidence>
<dbReference type="Proteomes" id="UP001183604">
    <property type="component" value="Unassembled WGS sequence"/>
</dbReference>
<evidence type="ECO:0000313" key="1">
    <source>
        <dbReference type="EMBL" id="MDR7336753.1"/>
    </source>
</evidence>
<dbReference type="EMBL" id="JAVDYD010000001">
    <property type="protein sequence ID" value="MDR7336753.1"/>
    <property type="molecule type" value="Genomic_DNA"/>
</dbReference>
<organism evidence="1 2">
    <name type="scientific">Glycomyces lechevalierae</name>
    <dbReference type="NCBI Taxonomy" id="256034"/>
    <lineage>
        <taxon>Bacteria</taxon>
        <taxon>Bacillati</taxon>
        <taxon>Actinomycetota</taxon>
        <taxon>Actinomycetes</taxon>
        <taxon>Glycomycetales</taxon>
        <taxon>Glycomycetaceae</taxon>
        <taxon>Glycomyces</taxon>
    </lineage>
</organism>
<sequence>MTQRCQEVQVRTWCSSSPASSLAPWKLSSILQRIPATLTSV</sequence>
<dbReference type="RefSeq" id="WP_374727619.1">
    <property type="nucleotide sequence ID" value="NZ_JAPZVQ010000013.1"/>
</dbReference>
<proteinExistence type="predicted"/>
<accession>A0ABU2AL78</accession>